<name>A0ABP1AR15_9BRYO</name>
<keyword evidence="1" id="KW-0808">Transferase</keyword>
<accession>A0ABP1AR15</accession>
<evidence type="ECO:0000256" key="5">
    <source>
        <dbReference type="SAM" id="Phobius"/>
    </source>
</evidence>
<evidence type="ECO:0000259" key="6">
    <source>
        <dbReference type="PROSITE" id="PS50011"/>
    </source>
</evidence>
<dbReference type="EMBL" id="OZ023715">
    <property type="protein sequence ID" value="CAK9864780.1"/>
    <property type="molecule type" value="Genomic_DNA"/>
</dbReference>
<dbReference type="SUPFAM" id="SSF56112">
    <property type="entry name" value="Protein kinase-like (PK-like)"/>
    <property type="match status" value="1"/>
</dbReference>
<dbReference type="SMART" id="SM00220">
    <property type="entry name" value="S_TKc"/>
    <property type="match status" value="1"/>
</dbReference>
<organism evidence="7 8">
    <name type="scientific">Sphagnum jensenii</name>
    <dbReference type="NCBI Taxonomy" id="128206"/>
    <lineage>
        <taxon>Eukaryota</taxon>
        <taxon>Viridiplantae</taxon>
        <taxon>Streptophyta</taxon>
        <taxon>Embryophyta</taxon>
        <taxon>Bryophyta</taxon>
        <taxon>Sphagnophytina</taxon>
        <taxon>Sphagnopsida</taxon>
        <taxon>Sphagnales</taxon>
        <taxon>Sphagnaceae</taxon>
        <taxon>Sphagnum</taxon>
    </lineage>
</organism>
<keyword evidence="5" id="KW-0472">Membrane</keyword>
<keyword evidence="3" id="KW-0418">Kinase</keyword>
<dbReference type="Gene3D" id="3.30.200.20">
    <property type="entry name" value="Phosphorylase Kinase, domain 1"/>
    <property type="match status" value="1"/>
</dbReference>
<evidence type="ECO:0000256" key="1">
    <source>
        <dbReference type="ARBA" id="ARBA00022679"/>
    </source>
</evidence>
<keyword evidence="8" id="KW-1185">Reference proteome</keyword>
<dbReference type="InterPro" id="IPR008271">
    <property type="entry name" value="Ser/Thr_kinase_AS"/>
</dbReference>
<evidence type="ECO:0000256" key="4">
    <source>
        <dbReference type="ARBA" id="ARBA00022840"/>
    </source>
</evidence>
<proteinExistence type="predicted"/>
<keyword evidence="5" id="KW-1133">Transmembrane helix</keyword>
<dbReference type="Pfam" id="PF00069">
    <property type="entry name" value="Pkinase"/>
    <property type="match status" value="1"/>
</dbReference>
<feature type="transmembrane region" description="Helical" evidence="5">
    <location>
        <begin position="144"/>
        <end position="167"/>
    </location>
</feature>
<keyword evidence="4" id="KW-0067">ATP-binding</keyword>
<sequence>MSIFPMNLASNNLNGSFPPYLMNSSIFTLQEINFDNNNFSGKVNLLQPKESCFLQETQITVSIANNDISELEPSWEDETSPYLALGNCTILLGGNPICNKLDLNSSNPKISSNPEIAHLQQLECRYKNIALITLVTSRRGKTKLIWILSTTLSIALILGGVICVVILRKYQMKSHVLHEIQQEFAKREVQPTLYSYSVLKGATRNFHQDNKLGQGTFGIVYKFAIKLLTKTSYQAIDDFLNEVVSITGVKHINLVKLKGCCLHGAQRLLVYELVENKNLAEALWGFENTLFLDWPTQFHICVGIARGLVYLHEKIQPCIIHRDIKAPNILLDNNLNAKIEDFGLARLFSNDQSHLFKQEQAGTLGYMSPKYASFDQLSTKVDVYSFGVLLLEIISGRKTILKTATNKMNLVEWAWILHKKNMLVDLIDQKLNNTLVETEVQCVINVALLCLQIEAKRCPSMSQALAMLQREVNFPKISPYQNEINVSSHMEISLVEISQNVTSPFTTTCD</sequence>
<evidence type="ECO:0000256" key="2">
    <source>
        <dbReference type="ARBA" id="ARBA00022741"/>
    </source>
</evidence>
<dbReference type="Gene3D" id="1.10.510.10">
    <property type="entry name" value="Transferase(Phosphotransferase) domain 1"/>
    <property type="match status" value="1"/>
</dbReference>
<dbReference type="PANTHER" id="PTHR47973">
    <property type="entry name" value="CYSTEINE-RICH RECEPTOR-LIKE PROTEIN KINASE 3"/>
    <property type="match status" value="1"/>
</dbReference>
<dbReference type="InterPro" id="IPR000719">
    <property type="entry name" value="Prot_kinase_dom"/>
</dbReference>
<evidence type="ECO:0000313" key="8">
    <source>
        <dbReference type="Proteomes" id="UP001497522"/>
    </source>
</evidence>
<protein>
    <recommendedName>
        <fullName evidence="6">Protein kinase domain-containing protein</fullName>
    </recommendedName>
</protein>
<feature type="domain" description="Protein kinase" evidence="6">
    <location>
        <begin position="206"/>
        <end position="474"/>
    </location>
</feature>
<reference evidence="7" key="1">
    <citation type="submission" date="2024-03" db="EMBL/GenBank/DDBJ databases">
        <authorList>
            <consortium name="ELIXIR-Norway"/>
            <consortium name="Elixir Norway"/>
        </authorList>
    </citation>
    <scope>NUCLEOTIDE SEQUENCE</scope>
</reference>
<dbReference type="Proteomes" id="UP001497522">
    <property type="component" value="Chromosome 14"/>
</dbReference>
<dbReference type="InterPro" id="IPR052059">
    <property type="entry name" value="CR_Ser/Thr_kinase"/>
</dbReference>
<dbReference type="PROSITE" id="PS00108">
    <property type="entry name" value="PROTEIN_KINASE_ST"/>
    <property type="match status" value="1"/>
</dbReference>
<keyword evidence="2" id="KW-0547">Nucleotide-binding</keyword>
<dbReference type="InterPro" id="IPR011009">
    <property type="entry name" value="Kinase-like_dom_sf"/>
</dbReference>
<keyword evidence="5" id="KW-0812">Transmembrane</keyword>
<gene>
    <name evidence="7" type="ORF">CSSPJE1EN2_LOCUS7775</name>
</gene>
<evidence type="ECO:0000256" key="3">
    <source>
        <dbReference type="ARBA" id="ARBA00022777"/>
    </source>
</evidence>
<evidence type="ECO:0000313" key="7">
    <source>
        <dbReference type="EMBL" id="CAK9864780.1"/>
    </source>
</evidence>
<dbReference type="PROSITE" id="PS50011">
    <property type="entry name" value="PROTEIN_KINASE_DOM"/>
    <property type="match status" value="1"/>
</dbReference>